<dbReference type="PANTHER" id="PTHR10039">
    <property type="entry name" value="AMELOGENIN"/>
    <property type="match status" value="1"/>
</dbReference>
<organism evidence="3 4">
    <name type="scientific">Armillaria luteobubalina</name>
    <dbReference type="NCBI Taxonomy" id="153913"/>
    <lineage>
        <taxon>Eukaryota</taxon>
        <taxon>Fungi</taxon>
        <taxon>Dikarya</taxon>
        <taxon>Basidiomycota</taxon>
        <taxon>Agaricomycotina</taxon>
        <taxon>Agaricomycetes</taxon>
        <taxon>Agaricomycetidae</taxon>
        <taxon>Agaricales</taxon>
        <taxon>Marasmiineae</taxon>
        <taxon>Physalacriaceae</taxon>
        <taxon>Armillaria</taxon>
    </lineage>
</organism>
<evidence type="ECO:0000313" key="3">
    <source>
        <dbReference type="EMBL" id="KAK0493882.1"/>
    </source>
</evidence>
<name>A0AA39Q0A9_9AGAR</name>
<comment type="caution">
    <text evidence="3">The sequence shown here is derived from an EMBL/GenBank/DDBJ whole genome shotgun (WGS) entry which is preliminary data.</text>
</comment>
<dbReference type="Gene3D" id="3.40.50.300">
    <property type="entry name" value="P-loop containing nucleotide triphosphate hydrolases"/>
    <property type="match status" value="1"/>
</dbReference>
<sequence>MWNRARIFGRTTKTVSDLFGEVSDYQTIPLYDTRSSLVASLRLSCSEDTRVLSVREMIRAFAEVDRVADVAWSFLSKGIEVLRKRADADRFTVDLYNVMFSAHVTACRSEVRKRPRPFFESLLKQTIECSLFIEGYVRKSGEGHPLSTIHIDKATEFKRAFRDINNATGKLDAVTLGVQKPVNPFVKRELLDRLNVFIDAAPQSTCLLGTRREVINALTAWIAECNGRILLCYGISGSGKTSLMCALRELAIHASRRNRLGAFISYNYMETYGSSTLFTMIAYSLATFDSRIGEVVLRALRSHETLPSSAKEQFQLFIQQPLQSIPDLAEEGPIIVIIDGLDACDPSTEVLTILAKEFGSSLPFLRLVVSSRPIERITQVFQEASQTDVKSISLDALDTATHDIRCYVDYHVSAMFADMSRRKEPNKLREMFEALHAAEALSKRANGSFIWAATVCRFIREMPSPTRLLALLGTPVCENPTDAVMVLYRTIMDTVASEAADKEVATRMFRDVLGAILVSGAPEGMTAKALDALVLLPEDHPPARRILVKLGSVVRETSTGLYKLFHVSFYDFFQNRSQCGDQWYIDLNEYRTRLHQRRRDP</sequence>
<proteinExistence type="predicted"/>
<keyword evidence="4" id="KW-1185">Reference proteome</keyword>
<reference evidence="3" key="1">
    <citation type="submission" date="2023-06" db="EMBL/GenBank/DDBJ databases">
        <authorList>
            <consortium name="Lawrence Berkeley National Laboratory"/>
            <person name="Ahrendt S."/>
            <person name="Sahu N."/>
            <person name="Indic B."/>
            <person name="Wong-Bajracharya J."/>
            <person name="Merenyi Z."/>
            <person name="Ke H.-M."/>
            <person name="Monk M."/>
            <person name="Kocsube S."/>
            <person name="Drula E."/>
            <person name="Lipzen A."/>
            <person name="Balint B."/>
            <person name="Henrissat B."/>
            <person name="Andreopoulos B."/>
            <person name="Martin F.M."/>
            <person name="Harder C.B."/>
            <person name="Rigling D."/>
            <person name="Ford K.L."/>
            <person name="Foster G.D."/>
            <person name="Pangilinan J."/>
            <person name="Papanicolaou A."/>
            <person name="Barry K."/>
            <person name="LaButti K."/>
            <person name="Viragh M."/>
            <person name="Koriabine M."/>
            <person name="Yan M."/>
            <person name="Riley R."/>
            <person name="Champramary S."/>
            <person name="Plett K.L."/>
            <person name="Tsai I.J."/>
            <person name="Slot J."/>
            <person name="Sipos G."/>
            <person name="Plett J."/>
            <person name="Nagy L.G."/>
            <person name="Grigoriev I.V."/>
        </authorList>
    </citation>
    <scope>NUCLEOTIDE SEQUENCE</scope>
    <source>
        <strain evidence="3">HWK02</strain>
    </source>
</reference>
<dbReference type="Proteomes" id="UP001175228">
    <property type="component" value="Unassembled WGS sequence"/>
</dbReference>
<dbReference type="SUPFAM" id="SSF52540">
    <property type="entry name" value="P-loop containing nucleoside triphosphate hydrolases"/>
    <property type="match status" value="1"/>
</dbReference>
<keyword evidence="1" id="KW-0677">Repeat</keyword>
<accession>A0AA39Q0A9</accession>
<evidence type="ECO:0000259" key="2">
    <source>
        <dbReference type="Pfam" id="PF24883"/>
    </source>
</evidence>
<gene>
    <name evidence="3" type="ORF">EDD18DRAFT_395875</name>
</gene>
<dbReference type="PANTHER" id="PTHR10039:SF14">
    <property type="entry name" value="NACHT DOMAIN-CONTAINING PROTEIN"/>
    <property type="match status" value="1"/>
</dbReference>
<dbReference type="InterPro" id="IPR056884">
    <property type="entry name" value="NPHP3-like_N"/>
</dbReference>
<dbReference type="InterPro" id="IPR027417">
    <property type="entry name" value="P-loop_NTPase"/>
</dbReference>
<dbReference type="AlphaFoldDB" id="A0AA39Q0A9"/>
<evidence type="ECO:0000256" key="1">
    <source>
        <dbReference type="ARBA" id="ARBA00022737"/>
    </source>
</evidence>
<protein>
    <recommendedName>
        <fullName evidence="2">Nephrocystin 3-like N-terminal domain-containing protein</fullName>
    </recommendedName>
</protein>
<feature type="domain" description="Nephrocystin 3-like N-terminal" evidence="2">
    <location>
        <begin position="218"/>
        <end position="372"/>
    </location>
</feature>
<evidence type="ECO:0000313" key="4">
    <source>
        <dbReference type="Proteomes" id="UP001175228"/>
    </source>
</evidence>
<dbReference type="EMBL" id="JAUEPU010000023">
    <property type="protein sequence ID" value="KAK0493882.1"/>
    <property type="molecule type" value="Genomic_DNA"/>
</dbReference>
<dbReference type="Pfam" id="PF24883">
    <property type="entry name" value="NPHP3_N"/>
    <property type="match status" value="1"/>
</dbReference>